<dbReference type="EMBL" id="NHTK01000399">
    <property type="protein sequence ID" value="PPR07615.1"/>
    <property type="molecule type" value="Genomic_DNA"/>
</dbReference>
<accession>A0A409YX42</accession>
<evidence type="ECO:0000256" key="1">
    <source>
        <dbReference type="SAM" id="MobiDB-lite"/>
    </source>
</evidence>
<gene>
    <name evidence="2" type="ORF">CVT24_004168</name>
</gene>
<evidence type="ECO:0000313" key="3">
    <source>
        <dbReference type="Proteomes" id="UP000284842"/>
    </source>
</evidence>
<dbReference type="AlphaFoldDB" id="A0A409YX42"/>
<keyword evidence="3" id="KW-1185">Reference proteome</keyword>
<organism evidence="2 3">
    <name type="scientific">Panaeolus cyanescens</name>
    <dbReference type="NCBI Taxonomy" id="181874"/>
    <lineage>
        <taxon>Eukaryota</taxon>
        <taxon>Fungi</taxon>
        <taxon>Dikarya</taxon>
        <taxon>Basidiomycota</taxon>
        <taxon>Agaricomycotina</taxon>
        <taxon>Agaricomycetes</taxon>
        <taxon>Agaricomycetidae</taxon>
        <taxon>Agaricales</taxon>
        <taxon>Agaricineae</taxon>
        <taxon>Galeropsidaceae</taxon>
        <taxon>Panaeolus</taxon>
    </lineage>
</organism>
<sequence length="796" mass="91559">MQGDAKSTAVTDSEGLAYTCDGHLIYTPNTKRLVKIPPDIGEYEYRFDRKHADYERFTKPQWWNRPYGWTSFVPIKPIFDGPFTCLRNVDVEQVRNKEGRIVGYAIPKEHARQWLAVEHTIYRITSILKSKYIIRPALPPMPTYYLNPCKVHSTKSAANHHAHRCRNWVGMWIAFLSFNLAHCMDTGNSQYGSDTQQVVENEQWVIHLMNNGIPQSFVHDLRTSKHVKHPSSIERAGAFVNLFGSSPGRLTVEWLIKNRIPIWYRWTEAAETATRQNKMLDALIPKAGVLDTPLEFTAEGEEDLKHSTGYANEKEENSVIRRKRMSVIASKPWEAFFNHRKTLEAARIKRETSKSRHERFEREMNPPTGKHNYWHWRFLDSDTTKLMRVKLKSPDDPAIVGRPANQMIYYAWDDEWDICTHFGDDERPNDSFDVEDDENLHDNTMSTAEVEDTPAEPGEEKGMHTAYIEIFSKPKITHNKDEETEPAEQEDVDFSRTQHGYIKLESFDFNWILETYYGFVLPKQPLDSGSLQPRITVESWNKALQTMGRTKETKIQDMREGSAGAAVEFIRYLSEERTPDDNIFDLGANTNINIPPNDLRRYFIRLAKDLFVVRNSLFSDLSDDTWVLALRRPADVIYIYRIFLKCEDNGKREDVMQILIMDGIPFLTLKETSSEGMRCSLSGVTSVIPMQLSNHTYTSRDYANYIHRRAQILYGPRGRAALLVGGIVTRIAMEHLGTQGAIYGPSKAVTEDGVGINIYAAQRHFVDDGLTEDEMDIICGLEIVYTGKLGQLYAIQ</sequence>
<comment type="caution">
    <text evidence="2">The sequence shown here is derived from an EMBL/GenBank/DDBJ whole genome shotgun (WGS) entry which is preliminary data.</text>
</comment>
<feature type="region of interest" description="Disordered" evidence="1">
    <location>
        <begin position="427"/>
        <end position="459"/>
    </location>
</feature>
<reference evidence="2 3" key="1">
    <citation type="journal article" date="2018" name="Evol. Lett.">
        <title>Horizontal gene cluster transfer increased hallucinogenic mushroom diversity.</title>
        <authorList>
            <person name="Reynolds H.T."/>
            <person name="Vijayakumar V."/>
            <person name="Gluck-Thaler E."/>
            <person name="Korotkin H.B."/>
            <person name="Matheny P.B."/>
            <person name="Slot J.C."/>
        </authorList>
    </citation>
    <scope>NUCLEOTIDE SEQUENCE [LARGE SCALE GENOMIC DNA]</scope>
    <source>
        <strain evidence="2 3">2629</strain>
    </source>
</reference>
<protein>
    <submittedName>
        <fullName evidence="2">Uncharacterized protein</fullName>
    </submittedName>
</protein>
<name>A0A409YX42_9AGAR</name>
<dbReference type="Proteomes" id="UP000284842">
    <property type="component" value="Unassembled WGS sequence"/>
</dbReference>
<dbReference type="OrthoDB" id="3268696at2759"/>
<dbReference type="InParanoid" id="A0A409YX42"/>
<proteinExistence type="predicted"/>
<evidence type="ECO:0000313" key="2">
    <source>
        <dbReference type="EMBL" id="PPR07615.1"/>
    </source>
</evidence>